<dbReference type="Proteomes" id="UP000292884">
    <property type="component" value="Unassembled WGS sequence"/>
</dbReference>
<proteinExistence type="predicted"/>
<accession>A0A4R0MXN8</accession>
<comment type="caution">
    <text evidence="1">The sequence shown here is derived from an EMBL/GenBank/DDBJ whole genome shotgun (WGS) entry which is preliminary data.</text>
</comment>
<organism evidence="1 2">
    <name type="scientific">Pedobacter frigiditerrae</name>
    <dbReference type="NCBI Taxonomy" id="2530452"/>
    <lineage>
        <taxon>Bacteria</taxon>
        <taxon>Pseudomonadati</taxon>
        <taxon>Bacteroidota</taxon>
        <taxon>Sphingobacteriia</taxon>
        <taxon>Sphingobacteriales</taxon>
        <taxon>Sphingobacteriaceae</taxon>
        <taxon>Pedobacter</taxon>
    </lineage>
</organism>
<sequence>MEKFIKITSLLSLALVTFFACKKDVTEVKQEDRFSVDLKVASAKGSENAVIIGTKAELKAALTASEKPIFLKKIATANNVFIPIEDEGPDPVDPGQLCWDEINAYYNAHIAGWQQAANQNCTNVMVCLTCPNAGGGLYVMYVIRPTSPKCNVLEAFEAQFSLAAFNFGNGELESEAVATHIKRK</sequence>
<dbReference type="RefSeq" id="WP_131552592.1">
    <property type="nucleotide sequence ID" value="NZ_SJSK01000002.1"/>
</dbReference>
<dbReference type="EMBL" id="SJSK01000002">
    <property type="protein sequence ID" value="TCC91653.1"/>
    <property type="molecule type" value="Genomic_DNA"/>
</dbReference>
<gene>
    <name evidence="1" type="ORF">EZ428_07790</name>
</gene>
<dbReference type="PROSITE" id="PS51257">
    <property type="entry name" value="PROKAR_LIPOPROTEIN"/>
    <property type="match status" value="1"/>
</dbReference>
<protein>
    <recommendedName>
        <fullName evidence="3">Lipoprotein</fullName>
    </recommendedName>
</protein>
<evidence type="ECO:0008006" key="3">
    <source>
        <dbReference type="Google" id="ProtNLM"/>
    </source>
</evidence>
<reference evidence="1 2" key="1">
    <citation type="submission" date="2019-02" db="EMBL/GenBank/DDBJ databases">
        <title>Pedobacter sp. RP-1-13 sp. nov., isolated from Arctic soil.</title>
        <authorList>
            <person name="Dahal R.H."/>
        </authorList>
    </citation>
    <scope>NUCLEOTIDE SEQUENCE [LARGE SCALE GENOMIC DNA]</scope>
    <source>
        <strain evidence="1 2">RP-1-13</strain>
    </source>
</reference>
<dbReference type="OrthoDB" id="762647at2"/>
<name>A0A4R0MXN8_9SPHI</name>
<dbReference type="AlphaFoldDB" id="A0A4R0MXN8"/>
<evidence type="ECO:0000313" key="1">
    <source>
        <dbReference type="EMBL" id="TCC91653.1"/>
    </source>
</evidence>
<evidence type="ECO:0000313" key="2">
    <source>
        <dbReference type="Proteomes" id="UP000292884"/>
    </source>
</evidence>
<keyword evidence="2" id="KW-1185">Reference proteome</keyword>